<sequence length="734" mass="82256">MSGTIGTSTVSPSSAKLKGKKGKKDSEDRVYTDALLTIKPEFADLISKREKNYEYRKYQLRPTVERLWLYETAPTSALTYVITTDLPKTPGEVNDSTGVGNDDFDKGLKESKFGYPVKGLHRLKEPVTMADMETQFGIRAPQGFCFATKNSWIGYITSYASMACTLPKDGRNTDLRFSTSMHLGTANTIASEETELCIVHAFYYCILQSLLRLDMHRCLLITEILLEIIEQAYGNYDPTFSSVSSVASLARTCHTFLEPSLDRLWRVQASNVPLVKTLPADAWQENEVGVILGELVLCLTRELRREDFARFNTYAARIRAFDVRADVARNCQPRSNVLDSDTCRYLARWSDTLTSQLHVYSLHWRLPRRGGVEFARLFLGPSLKKLRLDFLSQDENEAQLNAFFTQMRQSCRALIHLSVSFYDVDCPATLPSAISTLLLESAILRTVCLNVPLSDDDIVHLASIPTLTEAQFRLNSNCSLFGVPLRSPFPALRCLTLHISSINVCGTLLQAMNFCQLQELHLTCEHLASGRLLGQFLSVLHGCCSHSSLTTFELEISDPDVDPIQFEDASILTPLLAFSGMRVVSFDANFTFLFDNTSLREVSSHWPLLEAFDFLSPLDKRPEATFAGLYRFVNSCPKLTSFALAINTAHEDLDDSDMTISRSQINVIHLSGSTTDGDPLIVAKSLLRICPKLQHIYTREWGIVYWDDVEANNVVVLTSGLGESQILDISINVR</sequence>
<dbReference type="Proteomes" id="UP000092993">
    <property type="component" value="Unassembled WGS sequence"/>
</dbReference>
<protein>
    <submittedName>
        <fullName evidence="2">Uncharacterized protein</fullName>
    </submittedName>
</protein>
<organism evidence="2 3">
    <name type="scientific">Grifola frondosa</name>
    <name type="common">Maitake</name>
    <name type="synonym">Polyporus frondosus</name>
    <dbReference type="NCBI Taxonomy" id="5627"/>
    <lineage>
        <taxon>Eukaryota</taxon>
        <taxon>Fungi</taxon>
        <taxon>Dikarya</taxon>
        <taxon>Basidiomycota</taxon>
        <taxon>Agaricomycotina</taxon>
        <taxon>Agaricomycetes</taxon>
        <taxon>Polyporales</taxon>
        <taxon>Grifolaceae</taxon>
        <taxon>Grifola</taxon>
    </lineage>
</organism>
<feature type="compositionally biased region" description="Polar residues" evidence="1">
    <location>
        <begin position="1"/>
        <end position="14"/>
    </location>
</feature>
<dbReference type="OrthoDB" id="2149705at2759"/>
<proteinExistence type="predicted"/>
<evidence type="ECO:0000313" key="3">
    <source>
        <dbReference type="Proteomes" id="UP000092993"/>
    </source>
</evidence>
<dbReference type="AlphaFoldDB" id="A0A1C7LZK2"/>
<accession>A0A1C7LZK2</accession>
<dbReference type="OMA" id="FATHMEL"/>
<feature type="region of interest" description="Disordered" evidence="1">
    <location>
        <begin position="1"/>
        <end position="23"/>
    </location>
</feature>
<keyword evidence="3" id="KW-1185">Reference proteome</keyword>
<name>A0A1C7LZK2_GRIFR</name>
<evidence type="ECO:0000256" key="1">
    <source>
        <dbReference type="SAM" id="MobiDB-lite"/>
    </source>
</evidence>
<dbReference type="SUPFAM" id="SSF88697">
    <property type="entry name" value="PUA domain-like"/>
    <property type="match status" value="1"/>
</dbReference>
<gene>
    <name evidence="2" type="ORF">A0H81_10122</name>
</gene>
<dbReference type="InterPro" id="IPR015947">
    <property type="entry name" value="PUA-like_sf"/>
</dbReference>
<reference evidence="2 3" key="1">
    <citation type="submission" date="2016-03" db="EMBL/GenBank/DDBJ databases">
        <title>Whole genome sequencing of Grifola frondosa 9006-11.</title>
        <authorList>
            <person name="Min B."/>
            <person name="Park H."/>
            <person name="Kim J.-G."/>
            <person name="Cho H."/>
            <person name="Oh Y.-L."/>
            <person name="Kong W.-S."/>
            <person name="Choi I.-G."/>
        </authorList>
    </citation>
    <scope>NUCLEOTIDE SEQUENCE [LARGE SCALE GENOMIC DNA]</scope>
    <source>
        <strain evidence="2 3">9006-11</strain>
    </source>
</reference>
<comment type="caution">
    <text evidence="2">The sequence shown here is derived from an EMBL/GenBank/DDBJ whole genome shotgun (WGS) entry which is preliminary data.</text>
</comment>
<dbReference type="EMBL" id="LUGG01000015">
    <property type="protein sequence ID" value="OBZ69459.1"/>
    <property type="molecule type" value="Genomic_DNA"/>
</dbReference>
<evidence type="ECO:0000313" key="2">
    <source>
        <dbReference type="EMBL" id="OBZ69459.1"/>
    </source>
</evidence>